<evidence type="ECO:0000256" key="7">
    <source>
        <dbReference type="ARBA" id="ARBA00022989"/>
    </source>
</evidence>
<dbReference type="GO" id="GO:0005886">
    <property type="term" value="C:plasma membrane"/>
    <property type="evidence" value="ECO:0007669"/>
    <property type="project" value="UniProtKB-SubCell"/>
</dbReference>
<dbReference type="Proteomes" id="UP000177723">
    <property type="component" value="Unassembled WGS sequence"/>
</dbReference>
<evidence type="ECO:0000256" key="8">
    <source>
        <dbReference type="ARBA" id="ARBA00023053"/>
    </source>
</evidence>
<dbReference type="GO" id="GO:0006814">
    <property type="term" value="P:sodium ion transport"/>
    <property type="evidence" value="ECO:0007669"/>
    <property type="project" value="UniProtKB-KW"/>
</dbReference>
<comment type="similarity">
    <text evidence="2 13">Belongs to the sodium:solute symporter (SSF) (TC 2.A.21) family.</text>
</comment>
<keyword evidence="4" id="KW-1003">Cell membrane</keyword>
<keyword evidence="11" id="KW-0739">Sodium transport</keyword>
<keyword evidence="7 14" id="KW-1133">Transmembrane helix</keyword>
<comment type="subcellular location">
    <subcellularLocation>
        <location evidence="1">Cell membrane</location>
        <topology evidence="1">Multi-pass membrane protein</topology>
    </subcellularLocation>
</comment>
<feature type="transmembrane region" description="Helical" evidence="14">
    <location>
        <begin position="42"/>
        <end position="63"/>
    </location>
</feature>
<dbReference type="PANTHER" id="PTHR48086:SF3">
    <property type="entry name" value="SODIUM_PROLINE SYMPORTER"/>
    <property type="match status" value="1"/>
</dbReference>
<dbReference type="PROSITE" id="PS50283">
    <property type="entry name" value="NA_SOLUT_SYMP_3"/>
    <property type="match status" value="1"/>
</dbReference>
<feature type="transmembrane region" description="Helical" evidence="14">
    <location>
        <begin position="308"/>
        <end position="338"/>
    </location>
</feature>
<keyword evidence="5 14" id="KW-0812">Transmembrane</keyword>
<dbReference type="AlphaFoldDB" id="A0A1F5WRH3"/>
<feature type="transmembrane region" description="Helical" evidence="14">
    <location>
        <begin position="182"/>
        <end position="201"/>
    </location>
</feature>
<evidence type="ECO:0000256" key="5">
    <source>
        <dbReference type="ARBA" id="ARBA00022692"/>
    </source>
</evidence>
<gene>
    <name evidence="15" type="ORF">A3F23_02395</name>
</gene>
<dbReference type="Pfam" id="PF00474">
    <property type="entry name" value="SSF"/>
    <property type="match status" value="1"/>
</dbReference>
<feature type="transmembrane region" description="Helical" evidence="14">
    <location>
        <begin position="443"/>
        <end position="464"/>
    </location>
</feature>
<reference evidence="15 16" key="1">
    <citation type="journal article" date="2016" name="Nat. Commun.">
        <title>Thousands of microbial genomes shed light on interconnected biogeochemical processes in an aquifer system.</title>
        <authorList>
            <person name="Anantharaman K."/>
            <person name="Brown C.T."/>
            <person name="Hug L.A."/>
            <person name="Sharon I."/>
            <person name="Castelle C.J."/>
            <person name="Probst A.J."/>
            <person name="Thomas B.C."/>
            <person name="Singh A."/>
            <person name="Wilkins M.J."/>
            <person name="Karaoz U."/>
            <person name="Brodie E.L."/>
            <person name="Williams K.H."/>
            <person name="Hubbard S.S."/>
            <person name="Banfield J.F."/>
        </authorList>
    </citation>
    <scope>NUCLEOTIDE SEQUENCE [LARGE SCALE GENOMIC DNA]</scope>
</reference>
<sequence length="476" mass="50900">MVDTISGYWILAGFWFFSWISIRAVSGARATPASFLVSERNVGLLLGAVTTAVAWVWAGALFVSSQKAFEQGIPGLFWFTFPNALALILFSFMAARMRKVFNQGFTLPEFIGRRFDRKMRVLYVATIFIVQSYAIIFNLTAALLMLNLVMGISKQLLILILGGMMVSLSVLKGIRSSLVEDVIKACFIAVVVFWIVPFVIAERGGISALISGIGGKSGTFSDLFNPTVAWTFGVPVSVSLISGIMIDQQQWQRAFSMKEGISRRAFLLGGLIFAIVPIMLGALGFLAANKNLQTLVQNPQLAGFSMAIGALSDIGVISFTLMVLAGLVAAGSSALAAISSIGAVDVFRSFRPNASDRAILIASRSAMAVLILVGMSIALIPTIQLLYLILLVGVLRSSLLVPTVLSLFWPRPSSRFTFGGILLGIAIGVPLFVYGSIVKNSTVSSVGALVPISITLGAALLSGLTNKRPFDFKSLS</sequence>
<keyword evidence="6" id="KW-0769">Symport</keyword>
<evidence type="ECO:0000256" key="11">
    <source>
        <dbReference type="ARBA" id="ARBA00023201"/>
    </source>
</evidence>
<feature type="transmembrane region" description="Helical" evidence="14">
    <location>
        <begin position="266"/>
        <end position="288"/>
    </location>
</feature>
<comment type="caution">
    <text evidence="15">The sequence shown here is derived from an EMBL/GenBank/DDBJ whole genome shotgun (WGS) entry which is preliminary data.</text>
</comment>
<evidence type="ECO:0000256" key="2">
    <source>
        <dbReference type="ARBA" id="ARBA00006434"/>
    </source>
</evidence>
<evidence type="ECO:0000256" key="6">
    <source>
        <dbReference type="ARBA" id="ARBA00022847"/>
    </source>
</evidence>
<dbReference type="PANTHER" id="PTHR48086">
    <property type="entry name" value="SODIUM/PROLINE SYMPORTER-RELATED"/>
    <property type="match status" value="1"/>
</dbReference>
<evidence type="ECO:0000256" key="9">
    <source>
        <dbReference type="ARBA" id="ARBA00023065"/>
    </source>
</evidence>
<comment type="catalytic activity">
    <reaction evidence="12">
        <text>L-proline(in) + Na(+)(in) = L-proline(out) + Na(+)(out)</text>
        <dbReference type="Rhea" id="RHEA:28967"/>
        <dbReference type="ChEBI" id="CHEBI:29101"/>
        <dbReference type="ChEBI" id="CHEBI:60039"/>
    </reaction>
</comment>
<keyword evidence="3" id="KW-0813">Transport</keyword>
<feature type="transmembrane region" description="Helical" evidence="14">
    <location>
        <begin position="416"/>
        <end position="437"/>
    </location>
</feature>
<evidence type="ECO:0000313" key="16">
    <source>
        <dbReference type="Proteomes" id="UP000177723"/>
    </source>
</evidence>
<feature type="transmembrane region" description="Helical" evidence="14">
    <location>
        <begin position="386"/>
        <end position="409"/>
    </location>
</feature>
<dbReference type="GO" id="GO:0015293">
    <property type="term" value="F:symporter activity"/>
    <property type="evidence" value="ECO:0007669"/>
    <property type="project" value="UniProtKB-KW"/>
</dbReference>
<accession>A0A1F5WRH3</accession>
<dbReference type="InterPro" id="IPR001734">
    <property type="entry name" value="Na/solute_symporter"/>
</dbReference>
<protein>
    <recommendedName>
        <fullName evidence="17">Sodium:solute symporter</fullName>
    </recommendedName>
</protein>
<evidence type="ECO:0000256" key="14">
    <source>
        <dbReference type="SAM" id="Phobius"/>
    </source>
</evidence>
<keyword evidence="8" id="KW-0915">Sodium</keyword>
<evidence type="ECO:0000256" key="4">
    <source>
        <dbReference type="ARBA" id="ARBA00022475"/>
    </source>
</evidence>
<keyword evidence="9" id="KW-0406">Ion transport</keyword>
<dbReference type="InterPro" id="IPR050277">
    <property type="entry name" value="Sodium:Solute_Symporter"/>
</dbReference>
<evidence type="ECO:0000256" key="13">
    <source>
        <dbReference type="RuleBase" id="RU362091"/>
    </source>
</evidence>
<evidence type="ECO:0000256" key="3">
    <source>
        <dbReference type="ARBA" id="ARBA00022448"/>
    </source>
</evidence>
<dbReference type="EMBL" id="MFHT01000003">
    <property type="protein sequence ID" value="OGF78258.1"/>
    <property type="molecule type" value="Genomic_DNA"/>
</dbReference>
<dbReference type="InterPro" id="IPR038377">
    <property type="entry name" value="Na/Glc_symporter_sf"/>
</dbReference>
<evidence type="ECO:0000256" key="1">
    <source>
        <dbReference type="ARBA" id="ARBA00004651"/>
    </source>
</evidence>
<name>A0A1F5WRH3_9BACT</name>
<evidence type="ECO:0000313" key="15">
    <source>
        <dbReference type="EMBL" id="OGF78258.1"/>
    </source>
</evidence>
<dbReference type="Gene3D" id="1.20.1730.10">
    <property type="entry name" value="Sodium/glucose cotransporter"/>
    <property type="match status" value="1"/>
</dbReference>
<feature type="transmembrane region" description="Helical" evidence="14">
    <location>
        <begin position="121"/>
        <end position="146"/>
    </location>
</feature>
<feature type="transmembrane region" description="Helical" evidence="14">
    <location>
        <begin position="6"/>
        <end position="22"/>
    </location>
</feature>
<feature type="transmembrane region" description="Helical" evidence="14">
    <location>
        <begin position="75"/>
        <end position="95"/>
    </location>
</feature>
<proteinExistence type="inferred from homology"/>
<feature type="transmembrane region" description="Helical" evidence="14">
    <location>
        <begin position="359"/>
        <end position="380"/>
    </location>
</feature>
<evidence type="ECO:0000256" key="10">
    <source>
        <dbReference type="ARBA" id="ARBA00023136"/>
    </source>
</evidence>
<keyword evidence="10 14" id="KW-0472">Membrane</keyword>
<organism evidence="15 16">
    <name type="scientific">Candidatus Giovannonibacteria bacterium RIFCSPHIGHO2_12_FULL_43_15</name>
    <dbReference type="NCBI Taxonomy" id="1798341"/>
    <lineage>
        <taxon>Bacteria</taxon>
        <taxon>Candidatus Giovannoniibacteriota</taxon>
    </lineage>
</organism>
<feature type="transmembrane region" description="Helical" evidence="14">
    <location>
        <begin position="227"/>
        <end position="246"/>
    </location>
</feature>
<evidence type="ECO:0008006" key="17">
    <source>
        <dbReference type="Google" id="ProtNLM"/>
    </source>
</evidence>
<feature type="transmembrane region" description="Helical" evidence="14">
    <location>
        <begin position="152"/>
        <end position="170"/>
    </location>
</feature>
<evidence type="ECO:0000256" key="12">
    <source>
        <dbReference type="ARBA" id="ARBA00033708"/>
    </source>
</evidence>